<dbReference type="AlphaFoldDB" id="A0A1H9AK87"/>
<evidence type="ECO:0000256" key="2">
    <source>
        <dbReference type="SAM" id="Phobius"/>
    </source>
</evidence>
<dbReference type="EMBL" id="FOFD01000001">
    <property type="protein sequence ID" value="SEP77150.1"/>
    <property type="molecule type" value="Genomic_DNA"/>
</dbReference>
<feature type="compositionally biased region" description="Basic and acidic residues" evidence="1">
    <location>
        <begin position="60"/>
        <end position="75"/>
    </location>
</feature>
<protein>
    <submittedName>
        <fullName evidence="3">Uncharacterized protein</fullName>
    </submittedName>
</protein>
<feature type="transmembrane region" description="Helical" evidence="2">
    <location>
        <begin position="20"/>
        <end position="46"/>
    </location>
</feature>
<evidence type="ECO:0000313" key="4">
    <source>
        <dbReference type="Proteomes" id="UP000199114"/>
    </source>
</evidence>
<evidence type="ECO:0000313" key="3">
    <source>
        <dbReference type="EMBL" id="SEP77150.1"/>
    </source>
</evidence>
<feature type="region of interest" description="Disordered" evidence="1">
    <location>
        <begin position="60"/>
        <end position="110"/>
    </location>
</feature>
<evidence type="ECO:0000256" key="1">
    <source>
        <dbReference type="SAM" id="MobiDB-lite"/>
    </source>
</evidence>
<dbReference type="InterPro" id="IPR055957">
    <property type="entry name" value="DUF7535"/>
</dbReference>
<keyword evidence="2" id="KW-0812">Transmembrane</keyword>
<dbReference type="Proteomes" id="UP000199114">
    <property type="component" value="Unassembled WGS sequence"/>
</dbReference>
<keyword evidence="4" id="KW-1185">Reference proteome</keyword>
<keyword evidence="2" id="KW-0472">Membrane</keyword>
<name>A0A1H9AK87_9EURY</name>
<dbReference type="Pfam" id="PF24379">
    <property type="entry name" value="DUF7535"/>
    <property type="match status" value="1"/>
</dbReference>
<keyword evidence="2" id="KW-1133">Transmembrane helix</keyword>
<sequence length="110" mass="12021">MSVKVSESTGYGPNTQMSLFGYIMAAVLVVVLLPLIPVLVPAWILWKLFVSEEEFEHSFENWRRESGRTASDRADSASGAADETEPAETDPEPEDADADRSEADQTAAES</sequence>
<dbReference type="RefSeq" id="WP_090612733.1">
    <property type="nucleotide sequence ID" value="NZ_FOFD01000001.1"/>
</dbReference>
<reference evidence="4" key="1">
    <citation type="submission" date="2016-10" db="EMBL/GenBank/DDBJ databases">
        <authorList>
            <person name="Varghese N."/>
            <person name="Submissions S."/>
        </authorList>
    </citation>
    <scope>NUCLEOTIDE SEQUENCE [LARGE SCALE GENOMIC DNA]</scope>
    <source>
        <strain evidence="4">DSM 25055</strain>
    </source>
</reference>
<gene>
    <name evidence="3" type="ORF">SAMN04489841_0476</name>
</gene>
<proteinExistence type="predicted"/>
<feature type="compositionally biased region" description="Acidic residues" evidence="1">
    <location>
        <begin position="82"/>
        <end position="97"/>
    </location>
</feature>
<organism evidence="3 4">
    <name type="scientific">Natrinema salaciae</name>
    <dbReference type="NCBI Taxonomy" id="1186196"/>
    <lineage>
        <taxon>Archaea</taxon>
        <taxon>Methanobacteriati</taxon>
        <taxon>Methanobacteriota</taxon>
        <taxon>Stenosarchaea group</taxon>
        <taxon>Halobacteria</taxon>
        <taxon>Halobacteriales</taxon>
        <taxon>Natrialbaceae</taxon>
        <taxon>Natrinema</taxon>
    </lineage>
</organism>
<accession>A0A1H9AK87</accession>